<dbReference type="RefSeq" id="WP_208258626.1">
    <property type="nucleotide sequence ID" value="NZ_JAGEOJ010000011.1"/>
</dbReference>
<evidence type="ECO:0000313" key="2">
    <source>
        <dbReference type="EMBL" id="MBO2450741.1"/>
    </source>
</evidence>
<keyword evidence="1" id="KW-1133">Transmembrane helix</keyword>
<protein>
    <submittedName>
        <fullName evidence="2">Uncharacterized protein</fullName>
    </submittedName>
</protein>
<keyword evidence="1" id="KW-0812">Transmembrane</keyword>
<organism evidence="2 3">
    <name type="scientific">Actinomadura barringtoniae</name>
    <dbReference type="NCBI Taxonomy" id="1427535"/>
    <lineage>
        <taxon>Bacteria</taxon>
        <taxon>Bacillati</taxon>
        <taxon>Actinomycetota</taxon>
        <taxon>Actinomycetes</taxon>
        <taxon>Streptosporangiales</taxon>
        <taxon>Thermomonosporaceae</taxon>
        <taxon>Actinomadura</taxon>
    </lineage>
</organism>
<feature type="transmembrane region" description="Helical" evidence="1">
    <location>
        <begin position="292"/>
        <end position="314"/>
    </location>
</feature>
<reference evidence="2" key="1">
    <citation type="submission" date="2021-03" db="EMBL/GenBank/DDBJ databases">
        <authorList>
            <person name="Kanchanasin P."/>
            <person name="Saeng-In P."/>
            <person name="Phongsopitanun W."/>
            <person name="Yuki M."/>
            <person name="Kudo T."/>
            <person name="Ohkuma M."/>
            <person name="Tanasupawat S."/>
        </authorList>
    </citation>
    <scope>NUCLEOTIDE SEQUENCE</scope>
    <source>
        <strain evidence="2">GKU 128</strain>
    </source>
</reference>
<name>A0A939T381_9ACTN</name>
<dbReference type="EMBL" id="JAGEOJ010000011">
    <property type="protein sequence ID" value="MBO2450741.1"/>
    <property type="molecule type" value="Genomic_DNA"/>
</dbReference>
<keyword evidence="1" id="KW-0472">Membrane</keyword>
<proteinExistence type="predicted"/>
<comment type="caution">
    <text evidence="2">The sequence shown here is derived from an EMBL/GenBank/DDBJ whole genome shotgun (WGS) entry which is preliminary data.</text>
</comment>
<evidence type="ECO:0000313" key="3">
    <source>
        <dbReference type="Proteomes" id="UP000669179"/>
    </source>
</evidence>
<accession>A0A939T381</accession>
<sequence>MTTVDEEREPLFEQRPARGEILGEFCTLTVDGLPKGRDLFWRVTITRGQPGHLERSVCQRATPDEPWQEFAVASTDDPRSWRPEPIIWPMWAPGLLDIKISETTPLTNIHDYWSTTGERLRDSAKWMATVLGLALGALVGTSPLAEMHKNPPRTLAIITGVAGLALLGVTLFLLLQVMRPQSVSFDEVQRSGSFRANLFRPLHKWKVTVESQQDLYLPCGVKCLTSLRQAMIIEELSLFALANAVSTCTPEDNEILEKAQKGRAARLKELRDAACQVAVIGEFYRLRFRSSWATYAGLPCGLIGTALVMGAFIWR</sequence>
<evidence type="ECO:0000256" key="1">
    <source>
        <dbReference type="SAM" id="Phobius"/>
    </source>
</evidence>
<feature type="transmembrane region" description="Helical" evidence="1">
    <location>
        <begin position="126"/>
        <end position="145"/>
    </location>
</feature>
<dbReference type="Proteomes" id="UP000669179">
    <property type="component" value="Unassembled WGS sequence"/>
</dbReference>
<keyword evidence="3" id="KW-1185">Reference proteome</keyword>
<feature type="transmembrane region" description="Helical" evidence="1">
    <location>
        <begin position="157"/>
        <end position="175"/>
    </location>
</feature>
<dbReference type="AlphaFoldDB" id="A0A939T381"/>
<gene>
    <name evidence="2" type="ORF">J4573_26795</name>
</gene>